<accession>A0A6L2JV87</accession>
<reference evidence="3" key="1">
    <citation type="journal article" date="2019" name="Sci. Rep.">
        <title>Draft genome of Tanacetum cinerariifolium, the natural source of mosquito coil.</title>
        <authorList>
            <person name="Yamashiro T."/>
            <person name="Shiraishi A."/>
            <person name="Satake H."/>
            <person name="Nakayama K."/>
        </authorList>
    </citation>
    <scope>NUCLEOTIDE SEQUENCE</scope>
</reference>
<comment type="caution">
    <text evidence="3">The sequence shown here is derived from an EMBL/GenBank/DDBJ whole genome shotgun (WGS) entry which is preliminary data.</text>
</comment>
<gene>
    <name evidence="3" type="ORF">Tci_011753</name>
</gene>
<name>A0A6L2JV87_TANCI</name>
<proteinExistence type="predicted"/>
<feature type="region of interest" description="Disordered" evidence="1">
    <location>
        <begin position="28"/>
        <end position="68"/>
    </location>
</feature>
<evidence type="ECO:0000259" key="2">
    <source>
        <dbReference type="Pfam" id="PF25597"/>
    </source>
</evidence>
<sequence>MIGNQEETMKTLLKSVLNYVSAMNYHANNQNDKASNTVNQKKHKAKVKNSKKLGSKESLASPKPSKPRLYLRWSPTGRIFDCNGKLIKFNDSECQSDSYKGDNACTSNPWEPTRKQFPILLLFLVGLGHNQFLVSQFCDSNLEDAFRRNTCFVKNLESIDLLKGNRTTNIYTINLHEMASASLIFLIARATSTKYWLWNQGLSYLNVDTINELAKKDLVTGLSIFKYHKEHLFPSCDHGKSKASPHKPKHVPNLKQRITLQTQTCLKVSMGSDISFLHLLRALCYPKNDHEDIGMLGAKGDIGFFIGYSAKSYAYRVHNRRTRKIMETMNVTSDELSAMAFEQRIFKPGL</sequence>
<dbReference type="AlphaFoldDB" id="A0A6L2JV87"/>
<feature type="compositionally biased region" description="Basic residues" evidence="1">
    <location>
        <begin position="40"/>
        <end position="53"/>
    </location>
</feature>
<protein>
    <submittedName>
        <fullName evidence="3">Integrase, catalytic region, zinc finger, CCHC-type, peptidase aspartic, catalytic</fullName>
    </submittedName>
</protein>
<evidence type="ECO:0000256" key="1">
    <source>
        <dbReference type="SAM" id="MobiDB-lite"/>
    </source>
</evidence>
<dbReference type="EMBL" id="BKCJ010001216">
    <property type="protein sequence ID" value="GEU39775.1"/>
    <property type="molecule type" value="Genomic_DNA"/>
</dbReference>
<dbReference type="Pfam" id="PF25597">
    <property type="entry name" value="SH3_retrovirus"/>
    <property type="match status" value="1"/>
</dbReference>
<organism evidence="3">
    <name type="scientific">Tanacetum cinerariifolium</name>
    <name type="common">Dalmatian daisy</name>
    <name type="synonym">Chrysanthemum cinerariifolium</name>
    <dbReference type="NCBI Taxonomy" id="118510"/>
    <lineage>
        <taxon>Eukaryota</taxon>
        <taxon>Viridiplantae</taxon>
        <taxon>Streptophyta</taxon>
        <taxon>Embryophyta</taxon>
        <taxon>Tracheophyta</taxon>
        <taxon>Spermatophyta</taxon>
        <taxon>Magnoliopsida</taxon>
        <taxon>eudicotyledons</taxon>
        <taxon>Gunneridae</taxon>
        <taxon>Pentapetalae</taxon>
        <taxon>asterids</taxon>
        <taxon>campanulids</taxon>
        <taxon>Asterales</taxon>
        <taxon>Asteraceae</taxon>
        <taxon>Asteroideae</taxon>
        <taxon>Anthemideae</taxon>
        <taxon>Anthemidinae</taxon>
        <taxon>Tanacetum</taxon>
    </lineage>
</organism>
<feature type="compositionally biased region" description="Polar residues" evidence="1">
    <location>
        <begin position="28"/>
        <end position="39"/>
    </location>
</feature>
<feature type="domain" description="Retroviral polymerase SH3-like" evidence="2">
    <location>
        <begin position="283"/>
        <end position="337"/>
    </location>
</feature>
<evidence type="ECO:0000313" key="3">
    <source>
        <dbReference type="EMBL" id="GEU39775.1"/>
    </source>
</evidence>
<dbReference type="InterPro" id="IPR057670">
    <property type="entry name" value="SH3_retrovirus"/>
</dbReference>